<reference evidence="4" key="3">
    <citation type="submission" date="2022-01" db="UniProtKB">
        <authorList>
            <consortium name="EnsemblPlants"/>
        </authorList>
    </citation>
    <scope>IDENTIFICATION</scope>
    <source>
        <strain evidence="4">subsp. vulgare</strain>
    </source>
</reference>
<dbReference type="InterPro" id="IPR001461">
    <property type="entry name" value="Aspartic_peptidase_A1"/>
</dbReference>
<dbReference type="GO" id="GO:0006508">
    <property type="term" value="P:proteolysis"/>
    <property type="evidence" value="ECO:0007669"/>
    <property type="project" value="InterPro"/>
</dbReference>
<name>A0A8I6Z5C5_HORVV</name>
<sequence>MIHLRLFKDEIQNIQVHSRVHAMVSERRSILCLLVLVLLHGVSLAASPRYLSVSLDRLINSKAHVDCPPLAYPSLVTSSGNKLPIRKHPCVCPPYCGGTKKTRRDVHGHDRARLTTLLQRSSVPVPPPIPAPAEAPSVTIPDRSGDFLDSPEFVVVVGFGTPTQPSSVMFDTGSDMSWIQCQPCSGYCHPQRDPVFDPARSTTYAVVPCAQPICSLAGSKCNGTTCLYSEDYVDGSSEWKTSGVLSQETLTLSSSSKLSGIPFGCGQQNLGKFGYVDGLLGLGRGQLSLSSHAMADHSFGGTFSYCLPSDNSTTGYLSIGSTPISGHVQYTAMIQKSSYPSLYFVELVSINIGGYILPVPPSIFTSTGTILDSGTILTHLPGQAYTALRDRFKFTMQGSKTAPPQENLDTCYDFAGQSTIFIPAVSLIFSDGAVFDLNFYGILTFPEPTIGCLAFMTRPASTPFSIIGNTQQRSTEVIYNVAAEKIGFVPNSC</sequence>
<evidence type="ECO:0000313" key="4">
    <source>
        <dbReference type="EnsemblPlants" id="HORVU.MOREX.r3.6HG0633660.1"/>
    </source>
</evidence>
<reference evidence="4" key="2">
    <citation type="submission" date="2020-10" db="EMBL/GenBank/DDBJ databases">
        <authorList>
            <person name="Scholz U."/>
            <person name="Mascher M."/>
            <person name="Fiebig A."/>
        </authorList>
    </citation>
    <scope>NUCLEOTIDE SEQUENCE [LARGE SCALE GENOMIC DNA]</scope>
    <source>
        <strain evidence="4">cv. Morex</strain>
    </source>
</reference>
<evidence type="ECO:0000259" key="3">
    <source>
        <dbReference type="PROSITE" id="PS51767"/>
    </source>
</evidence>
<dbReference type="Pfam" id="PF14541">
    <property type="entry name" value="TAXi_C"/>
    <property type="match status" value="1"/>
</dbReference>
<dbReference type="Gramene" id="HORVU.MOREX.r2.6HG0526320.1">
    <property type="protein sequence ID" value="HORVU.MOREX.r2.6HG0526320.1"/>
    <property type="gene ID" value="HORVU.MOREX.r2.6HG0526320"/>
</dbReference>
<dbReference type="Gene3D" id="2.40.70.10">
    <property type="entry name" value="Acid Proteases"/>
    <property type="match status" value="2"/>
</dbReference>
<dbReference type="Gramene" id="HORVU.MOREX.r3.6HG0633660.1">
    <property type="protein sequence ID" value="HORVU.MOREX.r3.6HG0633660.1"/>
    <property type="gene ID" value="HORVU.MOREX.r3.6HG0633660"/>
</dbReference>
<dbReference type="PROSITE" id="PS00141">
    <property type="entry name" value="ASP_PROTEASE"/>
    <property type="match status" value="1"/>
</dbReference>
<dbReference type="InterPro" id="IPR033121">
    <property type="entry name" value="PEPTIDASE_A1"/>
</dbReference>
<dbReference type="InterPro" id="IPR021109">
    <property type="entry name" value="Peptidase_aspartic_dom_sf"/>
</dbReference>
<accession>A0A8I6Z5C5</accession>
<dbReference type="FunFam" id="2.40.70.10:FF:000049">
    <property type="entry name" value="Aspartyl protease AED1"/>
    <property type="match status" value="1"/>
</dbReference>
<dbReference type="FunFam" id="2.40.70.10:FF:000031">
    <property type="entry name" value="Aspartyl protease AED1"/>
    <property type="match status" value="1"/>
</dbReference>
<dbReference type="EnsemblPlants" id="HORVU.MOREX.r3.6HG0633660.1">
    <property type="protein sequence ID" value="HORVU.MOREX.r3.6HG0633660.1"/>
    <property type="gene ID" value="HORVU.MOREX.r3.6HG0633660"/>
</dbReference>
<reference evidence="5" key="1">
    <citation type="journal article" date="2012" name="Nature">
        <title>A physical, genetic and functional sequence assembly of the barley genome.</title>
        <authorList>
            <consortium name="The International Barley Genome Sequencing Consortium"/>
            <person name="Mayer K.F."/>
            <person name="Waugh R."/>
            <person name="Brown J.W."/>
            <person name="Schulman A."/>
            <person name="Langridge P."/>
            <person name="Platzer M."/>
            <person name="Fincher G.B."/>
            <person name="Muehlbauer G.J."/>
            <person name="Sato K."/>
            <person name="Close T.J."/>
            <person name="Wise R.P."/>
            <person name="Stein N."/>
        </authorList>
    </citation>
    <scope>NUCLEOTIDE SEQUENCE [LARGE SCALE GENOMIC DNA]</scope>
    <source>
        <strain evidence="5">cv. Morex</strain>
    </source>
</reference>
<dbReference type="PROSITE" id="PS51767">
    <property type="entry name" value="PEPTIDASE_A1"/>
    <property type="match status" value="1"/>
</dbReference>
<keyword evidence="5" id="KW-1185">Reference proteome</keyword>
<dbReference type="InterPro" id="IPR032799">
    <property type="entry name" value="TAXi_C"/>
</dbReference>
<proteinExistence type="inferred from homology"/>
<dbReference type="GO" id="GO:0004190">
    <property type="term" value="F:aspartic-type endopeptidase activity"/>
    <property type="evidence" value="ECO:0007669"/>
    <property type="project" value="InterPro"/>
</dbReference>
<feature type="active site" evidence="2">
    <location>
        <position position="372"/>
    </location>
</feature>
<dbReference type="SUPFAM" id="SSF50630">
    <property type="entry name" value="Acid proteases"/>
    <property type="match status" value="1"/>
</dbReference>
<evidence type="ECO:0000256" key="1">
    <source>
        <dbReference type="ARBA" id="ARBA00007447"/>
    </source>
</evidence>
<comment type="similarity">
    <text evidence="1">Belongs to the peptidase A1 family.</text>
</comment>
<dbReference type="InterPro" id="IPR032861">
    <property type="entry name" value="TAXi_N"/>
</dbReference>
<protein>
    <recommendedName>
        <fullName evidence="3">Peptidase A1 domain-containing protein</fullName>
    </recommendedName>
</protein>
<feature type="active site" evidence="2">
    <location>
        <position position="171"/>
    </location>
</feature>
<dbReference type="AlphaFoldDB" id="A0A8I6Z5C5"/>
<dbReference type="PANTHER" id="PTHR13683:SF905">
    <property type="entry name" value="PEPTIDASE A1 DOMAIN-CONTAINING PROTEIN"/>
    <property type="match status" value="1"/>
</dbReference>
<dbReference type="Pfam" id="PF14543">
    <property type="entry name" value="TAXi_N"/>
    <property type="match status" value="1"/>
</dbReference>
<dbReference type="PANTHER" id="PTHR13683">
    <property type="entry name" value="ASPARTYL PROTEASES"/>
    <property type="match status" value="1"/>
</dbReference>
<evidence type="ECO:0000313" key="5">
    <source>
        <dbReference type="Proteomes" id="UP000011116"/>
    </source>
</evidence>
<organism evidence="4 5">
    <name type="scientific">Hordeum vulgare subsp. vulgare</name>
    <name type="common">Domesticated barley</name>
    <dbReference type="NCBI Taxonomy" id="112509"/>
    <lineage>
        <taxon>Eukaryota</taxon>
        <taxon>Viridiplantae</taxon>
        <taxon>Streptophyta</taxon>
        <taxon>Embryophyta</taxon>
        <taxon>Tracheophyta</taxon>
        <taxon>Spermatophyta</taxon>
        <taxon>Magnoliopsida</taxon>
        <taxon>Liliopsida</taxon>
        <taxon>Poales</taxon>
        <taxon>Poaceae</taxon>
        <taxon>BOP clade</taxon>
        <taxon>Pooideae</taxon>
        <taxon>Triticodae</taxon>
        <taxon>Triticeae</taxon>
        <taxon>Hordeinae</taxon>
        <taxon>Hordeum</taxon>
    </lineage>
</organism>
<feature type="domain" description="Peptidase A1" evidence="3">
    <location>
        <begin position="153"/>
        <end position="489"/>
    </location>
</feature>
<dbReference type="SMR" id="A0A8I6Z5C5"/>
<evidence type="ECO:0000256" key="2">
    <source>
        <dbReference type="PIRSR" id="PIRSR601461-1"/>
    </source>
</evidence>
<dbReference type="InterPro" id="IPR001969">
    <property type="entry name" value="Aspartic_peptidase_AS"/>
</dbReference>
<dbReference type="Proteomes" id="UP000011116">
    <property type="component" value="Chromosome 6H"/>
</dbReference>